<dbReference type="EMBL" id="SPUK01000015">
    <property type="protein sequence ID" value="TQV92392.1"/>
    <property type="molecule type" value="Genomic_DNA"/>
</dbReference>
<accession>A0A545VRS6</accession>
<feature type="active site" description="Proton donor" evidence="6">
    <location>
        <position position="523"/>
    </location>
</feature>
<dbReference type="SUPFAM" id="SSF54373">
    <property type="entry name" value="FAD-linked reductases, C-terminal domain"/>
    <property type="match status" value="1"/>
</dbReference>
<keyword evidence="4 7" id="KW-0274">FAD</keyword>
<dbReference type="PIRSF" id="PIRSF000137">
    <property type="entry name" value="Alcohol_oxidase"/>
    <property type="match status" value="1"/>
</dbReference>
<evidence type="ECO:0000256" key="3">
    <source>
        <dbReference type="ARBA" id="ARBA00022630"/>
    </source>
</evidence>
<feature type="binding site" evidence="7">
    <location>
        <begin position="33"/>
        <end position="34"/>
    </location>
    <ligand>
        <name>FAD</name>
        <dbReference type="ChEBI" id="CHEBI:57692"/>
    </ligand>
</feature>
<keyword evidence="5" id="KW-0560">Oxidoreductase</keyword>
<dbReference type="PROSITE" id="PS00623">
    <property type="entry name" value="GMC_OXRED_1"/>
    <property type="match status" value="1"/>
</dbReference>
<dbReference type="PANTHER" id="PTHR11552:SF201">
    <property type="entry name" value="GLUCOSE-METHANOL-CHOLINE OXIDOREDUCTASE N-TERMINAL DOMAIN-CONTAINING PROTEIN"/>
    <property type="match status" value="1"/>
</dbReference>
<dbReference type="Gene3D" id="3.50.50.60">
    <property type="entry name" value="FAD/NAD(P)-binding domain"/>
    <property type="match status" value="1"/>
</dbReference>
<dbReference type="GO" id="GO:0016614">
    <property type="term" value="F:oxidoreductase activity, acting on CH-OH group of donors"/>
    <property type="evidence" value="ECO:0007669"/>
    <property type="project" value="InterPro"/>
</dbReference>
<dbReference type="AlphaFoldDB" id="A0A545VRS6"/>
<evidence type="ECO:0000256" key="9">
    <source>
        <dbReference type="SAM" id="SignalP"/>
    </source>
</evidence>
<dbReference type="GO" id="GO:0050660">
    <property type="term" value="F:flavin adenine dinucleotide binding"/>
    <property type="evidence" value="ECO:0007669"/>
    <property type="project" value="InterPro"/>
</dbReference>
<evidence type="ECO:0000256" key="6">
    <source>
        <dbReference type="PIRSR" id="PIRSR000137-1"/>
    </source>
</evidence>
<dbReference type="InterPro" id="IPR027424">
    <property type="entry name" value="Glucose_Oxidase_domain_2"/>
</dbReference>
<dbReference type="OrthoDB" id="269227at2759"/>
<dbReference type="Gene3D" id="3.30.560.10">
    <property type="entry name" value="Glucose Oxidase, domain 3"/>
    <property type="match status" value="1"/>
</dbReference>
<protein>
    <submittedName>
        <fullName evidence="12">Glucose oxidase</fullName>
    </submittedName>
</protein>
<dbReference type="STRING" id="43265.A0A545VRS6"/>
<evidence type="ECO:0000256" key="8">
    <source>
        <dbReference type="RuleBase" id="RU003968"/>
    </source>
</evidence>
<sequence>MKHQLLVAASAGLALPALAAAEPVDYIVVGGGTSGLLVANRLSRDAGTTVAVVDPGADERDNAIVKSPNDWLQVFGNHVAEQHISVEQAHADNRKVTFYSGRGIGGTSLINGMTYIRGDAAEFDSWEQLGNQGWNWDTMLKYYKKLEGFVAPDEWQVDAGATFDPELHGTGGDLHTCFNPLLLNGSWYDATVEAWSSLGVSKIKDVNSGSVGGFDVWPQTIDAQTNTRWDAASAFYWPVYEQRRNLALINGTVSKLLWDDQKTTPDRAWASGVEYTSAAGEVVQLSAKKQVILAAGALKTPLILERSGVGQSALLTANGVPVVVDLPGVGENLVDNPLVSYVYKSDFTASGYTPYSTFLTAQQLFGDAVSAQASLVASRIAQWARQVADRSGGALNATAVEKLMTVQHDLVFGKNVTTVEIVQAAQDGALSGAAWNLLPFSRGRVHIAGNGTTTLLDPQFLAVDYDLESTIAIGKAVRSFYNAGPIRPHVAGQLDPPADKLPENPSEEDWRRFIPGAVGPNNHPLATAAMMARELGGVVDPKLKVYGTANVRVVDASVVPTQLSGHLTATIYAIAERASEFILGGC</sequence>
<evidence type="ECO:0000259" key="11">
    <source>
        <dbReference type="PROSITE" id="PS00624"/>
    </source>
</evidence>
<dbReference type="Pfam" id="PF05199">
    <property type="entry name" value="GMC_oxred_C"/>
    <property type="match status" value="1"/>
</dbReference>
<dbReference type="InterPro" id="IPR000172">
    <property type="entry name" value="GMC_OxRdtase_N"/>
</dbReference>
<reference evidence="12 13" key="1">
    <citation type="journal article" date="2019" name="Appl. Microbiol. Biotechnol.">
        <title>Genome sequence of Isaria javanica and comparative genome analysis insights into family S53 peptidase evolution in fungal entomopathogens.</title>
        <authorList>
            <person name="Lin R."/>
            <person name="Zhang X."/>
            <person name="Xin B."/>
            <person name="Zou M."/>
            <person name="Gao Y."/>
            <person name="Qin F."/>
            <person name="Hu Q."/>
            <person name="Xie B."/>
            <person name="Cheng X."/>
        </authorList>
    </citation>
    <scope>NUCLEOTIDE SEQUENCE [LARGE SCALE GENOMIC DNA]</scope>
    <source>
        <strain evidence="12 13">IJ1G</strain>
    </source>
</reference>
<dbReference type="Proteomes" id="UP000315783">
    <property type="component" value="Unassembled WGS sequence"/>
</dbReference>
<comment type="similarity">
    <text evidence="2 8">Belongs to the GMC oxidoreductase family.</text>
</comment>
<keyword evidence="9" id="KW-0732">Signal</keyword>
<evidence type="ECO:0000256" key="5">
    <source>
        <dbReference type="ARBA" id="ARBA00023002"/>
    </source>
</evidence>
<feature type="domain" description="Glucose-methanol-choline oxidoreductase N-terminal" evidence="10">
    <location>
        <begin position="101"/>
        <end position="124"/>
    </location>
</feature>
<feature type="domain" description="Glucose-methanol-choline oxidoreductase N-terminal" evidence="11">
    <location>
        <begin position="296"/>
        <end position="310"/>
    </location>
</feature>
<keyword evidence="3 8" id="KW-0285">Flavoprotein</keyword>
<comment type="cofactor">
    <cofactor evidence="1 7">
        <name>FAD</name>
        <dbReference type="ChEBI" id="CHEBI:57692"/>
    </cofactor>
</comment>
<dbReference type="InterPro" id="IPR036188">
    <property type="entry name" value="FAD/NAD-bd_sf"/>
</dbReference>
<gene>
    <name evidence="12" type="ORF">IF1G_08910</name>
</gene>
<feature type="signal peptide" evidence="9">
    <location>
        <begin position="1"/>
        <end position="21"/>
    </location>
</feature>
<name>A0A545VRS6_9HYPO</name>
<feature type="binding site" evidence="7">
    <location>
        <position position="253"/>
    </location>
    <ligand>
        <name>FAD</name>
        <dbReference type="ChEBI" id="CHEBI:57692"/>
    </ligand>
</feature>
<evidence type="ECO:0000313" key="13">
    <source>
        <dbReference type="Proteomes" id="UP000315783"/>
    </source>
</evidence>
<feature type="active site" description="Proton acceptor" evidence="6">
    <location>
        <position position="566"/>
    </location>
</feature>
<dbReference type="Pfam" id="PF00732">
    <property type="entry name" value="GMC_oxred_N"/>
    <property type="match status" value="1"/>
</dbReference>
<evidence type="ECO:0000313" key="12">
    <source>
        <dbReference type="EMBL" id="TQV92392.1"/>
    </source>
</evidence>
<evidence type="ECO:0000256" key="2">
    <source>
        <dbReference type="ARBA" id="ARBA00010790"/>
    </source>
</evidence>
<evidence type="ECO:0000256" key="4">
    <source>
        <dbReference type="ARBA" id="ARBA00022827"/>
    </source>
</evidence>
<dbReference type="SUPFAM" id="SSF51905">
    <property type="entry name" value="FAD/NAD(P)-binding domain"/>
    <property type="match status" value="1"/>
</dbReference>
<dbReference type="PANTHER" id="PTHR11552">
    <property type="entry name" value="GLUCOSE-METHANOL-CHOLINE GMC OXIDOREDUCTASE"/>
    <property type="match status" value="1"/>
</dbReference>
<dbReference type="Gene3D" id="4.10.450.10">
    <property type="entry name" value="Glucose Oxidase, domain 2"/>
    <property type="match status" value="1"/>
</dbReference>
<dbReference type="InterPro" id="IPR007867">
    <property type="entry name" value="GMC_OxRtase_C"/>
</dbReference>
<evidence type="ECO:0000256" key="1">
    <source>
        <dbReference type="ARBA" id="ARBA00001974"/>
    </source>
</evidence>
<dbReference type="InterPro" id="IPR012132">
    <property type="entry name" value="GMC_OxRdtase"/>
</dbReference>
<proteinExistence type="inferred from homology"/>
<organism evidence="12 13">
    <name type="scientific">Cordyceps javanica</name>
    <dbReference type="NCBI Taxonomy" id="43265"/>
    <lineage>
        <taxon>Eukaryota</taxon>
        <taxon>Fungi</taxon>
        <taxon>Dikarya</taxon>
        <taxon>Ascomycota</taxon>
        <taxon>Pezizomycotina</taxon>
        <taxon>Sordariomycetes</taxon>
        <taxon>Hypocreomycetidae</taxon>
        <taxon>Hypocreales</taxon>
        <taxon>Cordycipitaceae</taxon>
        <taxon>Cordyceps</taxon>
    </lineage>
</organism>
<feature type="chain" id="PRO_5021897842" evidence="9">
    <location>
        <begin position="22"/>
        <end position="586"/>
    </location>
</feature>
<comment type="caution">
    <text evidence="12">The sequence shown here is derived from an EMBL/GenBank/DDBJ whole genome shotgun (WGS) entry which is preliminary data.</text>
</comment>
<feature type="binding site" evidence="7">
    <location>
        <position position="107"/>
    </location>
    <ligand>
        <name>FAD</name>
        <dbReference type="ChEBI" id="CHEBI:57692"/>
    </ligand>
</feature>
<keyword evidence="13" id="KW-1185">Reference proteome</keyword>
<evidence type="ECO:0000259" key="10">
    <source>
        <dbReference type="PROSITE" id="PS00623"/>
    </source>
</evidence>
<evidence type="ECO:0000256" key="7">
    <source>
        <dbReference type="PIRSR" id="PIRSR000137-2"/>
    </source>
</evidence>
<dbReference type="PROSITE" id="PS00624">
    <property type="entry name" value="GMC_OXRED_2"/>
    <property type="match status" value="1"/>
</dbReference>